<gene>
    <name evidence="1" type="ORF">R3P95_07495</name>
</gene>
<dbReference type="Gene3D" id="1.10.8.1060">
    <property type="entry name" value="Corynebacterium glutamicum thioredoxin-dependent arsenate reductase, N-terminal domain"/>
    <property type="match status" value="1"/>
</dbReference>
<protein>
    <recommendedName>
        <fullName evidence="3">Transposase</fullName>
    </recommendedName>
</protein>
<evidence type="ECO:0000313" key="2">
    <source>
        <dbReference type="Proteomes" id="UP001185899"/>
    </source>
</evidence>
<sequence>MTITDAPPTTQLLHDELTSIAAMLAARFPDLTRAVVDDAVRTTYDRLHATARVHGHLFPLTSNRARVELERLQAERAIDDDLQAVSAEIRRTLPPMAGRSW</sequence>
<reference evidence="1 2" key="1">
    <citation type="submission" date="2023-10" db="EMBL/GenBank/DDBJ databases">
        <title>Development of a sustainable strategy for remediation of hydrocarbon-contaminated territories based on the waste exchange concept.</title>
        <authorList>
            <person name="Krivoruchko A."/>
        </authorList>
    </citation>
    <scope>NUCLEOTIDE SEQUENCE [LARGE SCALE GENOMIC DNA]</scope>
    <source>
        <strain evidence="1 2">IEGM 1322</strain>
    </source>
</reference>
<dbReference type="RefSeq" id="WP_317547875.1">
    <property type="nucleotide sequence ID" value="NZ_JAWLKE010000003.1"/>
</dbReference>
<proteinExistence type="predicted"/>
<keyword evidence="2" id="KW-1185">Reference proteome</keyword>
<accession>A0ABU4AVX8</accession>
<name>A0ABU4AVX8_9NOCA</name>
<evidence type="ECO:0000313" key="1">
    <source>
        <dbReference type="EMBL" id="MDV6230387.1"/>
    </source>
</evidence>
<dbReference type="EMBL" id="JAWLKE010000003">
    <property type="protein sequence ID" value="MDV6230387.1"/>
    <property type="molecule type" value="Genomic_DNA"/>
</dbReference>
<dbReference type="NCBIfam" id="NF046112">
    <property type="entry name" value="MSMEG_6209_Nter"/>
    <property type="match status" value="1"/>
</dbReference>
<comment type="caution">
    <text evidence="1">The sequence shown here is derived from an EMBL/GenBank/DDBJ whole genome shotgun (WGS) entry which is preliminary data.</text>
</comment>
<dbReference type="Proteomes" id="UP001185899">
    <property type="component" value="Unassembled WGS sequence"/>
</dbReference>
<organism evidence="1 2">
    <name type="scientific">Rhodococcus cercidiphylli</name>
    <dbReference type="NCBI Taxonomy" id="489916"/>
    <lineage>
        <taxon>Bacteria</taxon>
        <taxon>Bacillati</taxon>
        <taxon>Actinomycetota</taxon>
        <taxon>Actinomycetes</taxon>
        <taxon>Mycobacteriales</taxon>
        <taxon>Nocardiaceae</taxon>
        <taxon>Rhodococcus</taxon>
    </lineage>
</organism>
<evidence type="ECO:0008006" key="3">
    <source>
        <dbReference type="Google" id="ProtNLM"/>
    </source>
</evidence>